<keyword evidence="3" id="KW-1185">Reference proteome</keyword>
<feature type="signal peptide" evidence="1">
    <location>
        <begin position="1"/>
        <end position="25"/>
    </location>
</feature>
<dbReference type="RefSeq" id="WP_085027452.1">
    <property type="nucleotide sequence ID" value="NZ_CP020772.1"/>
</dbReference>
<protein>
    <recommendedName>
        <fullName evidence="4">Lipoprotein</fullName>
    </recommendedName>
</protein>
<evidence type="ECO:0008006" key="4">
    <source>
        <dbReference type="Google" id="ProtNLM"/>
    </source>
</evidence>
<keyword evidence="1" id="KW-0732">Signal</keyword>
<dbReference type="Proteomes" id="UP000192527">
    <property type="component" value="Chromosome"/>
</dbReference>
<evidence type="ECO:0000256" key="1">
    <source>
        <dbReference type="SAM" id="SignalP"/>
    </source>
</evidence>
<gene>
    <name evidence="2" type="ORF">HM131_02045</name>
</gene>
<sequence length="174" mass="19985">MEIKKHLKPLLVLGILLLSVGCTNSEETGTHADENDSEQNIRSFLNELLNGPSEEQEQLLKGPGSEGDLKEFTEKLGEYKVKHIKPYLSVETNGTFHFLRIAQENDYELKVEDITLEERESYYKFTVNVSYTHNKRNESKTMNAKGHAQTNEEGKITSIQYINFEEFRAALENK</sequence>
<dbReference type="KEGG" id="hmn:HM131_02045"/>
<dbReference type="PROSITE" id="PS51257">
    <property type="entry name" value="PROKAR_LIPOPROTEIN"/>
    <property type="match status" value="1"/>
</dbReference>
<proteinExistence type="predicted"/>
<evidence type="ECO:0000313" key="2">
    <source>
        <dbReference type="EMBL" id="ARI75681.1"/>
    </source>
</evidence>
<name>A0A1W5ZQW9_9BACI</name>
<reference evidence="2 3" key="1">
    <citation type="submission" date="2017-04" db="EMBL/GenBank/DDBJ databases">
        <title>The whole genome sequencing and assembly of Halobacillus mangrovi strain.</title>
        <authorList>
            <person name="Lee S.-J."/>
            <person name="Park M.-K."/>
            <person name="Kim J.-Y."/>
            <person name="Lee Y.-J."/>
            <person name="Yi H."/>
            <person name="Bahn Y.-S."/>
            <person name="Kim J.F."/>
            <person name="Lee D.-W."/>
        </authorList>
    </citation>
    <scope>NUCLEOTIDE SEQUENCE [LARGE SCALE GENOMIC DNA]</scope>
    <source>
        <strain evidence="2 3">KTB 131</strain>
    </source>
</reference>
<dbReference type="AlphaFoldDB" id="A0A1W5ZQW9"/>
<feature type="chain" id="PRO_5038500578" description="Lipoprotein" evidence="1">
    <location>
        <begin position="26"/>
        <end position="174"/>
    </location>
</feature>
<organism evidence="2 3">
    <name type="scientific">Halobacillus mangrovi</name>
    <dbReference type="NCBI Taxonomy" id="402384"/>
    <lineage>
        <taxon>Bacteria</taxon>
        <taxon>Bacillati</taxon>
        <taxon>Bacillota</taxon>
        <taxon>Bacilli</taxon>
        <taxon>Bacillales</taxon>
        <taxon>Bacillaceae</taxon>
        <taxon>Halobacillus</taxon>
    </lineage>
</organism>
<dbReference type="OrthoDB" id="2858597at2"/>
<evidence type="ECO:0000313" key="3">
    <source>
        <dbReference type="Proteomes" id="UP000192527"/>
    </source>
</evidence>
<dbReference type="EMBL" id="CP020772">
    <property type="protein sequence ID" value="ARI75681.1"/>
    <property type="molecule type" value="Genomic_DNA"/>
</dbReference>
<accession>A0A1W5ZQW9</accession>